<protein>
    <submittedName>
        <fullName evidence="4">Efflux transporter outer membrane subunit</fullName>
    </submittedName>
</protein>
<keyword evidence="2" id="KW-0472">Membrane</keyword>
<dbReference type="InterPro" id="IPR003423">
    <property type="entry name" value="OMP_efflux"/>
</dbReference>
<gene>
    <name evidence="4" type="ORF">DPV69_15775</name>
</gene>
<dbReference type="Gene3D" id="2.20.200.10">
    <property type="entry name" value="Outer membrane efflux proteins (OEP)"/>
    <property type="match status" value="1"/>
</dbReference>
<evidence type="ECO:0000256" key="1">
    <source>
        <dbReference type="ARBA" id="ARBA00007613"/>
    </source>
</evidence>
<dbReference type="EMBL" id="SAYW01000005">
    <property type="protein sequence ID" value="RWU05601.1"/>
    <property type="molecule type" value="Genomic_DNA"/>
</dbReference>
<keyword evidence="2" id="KW-0812">Transmembrane</keyword>
<feature type="coiled-coil region" evidence="3">
    <location>
        <begin position="380"/>
        <end position="414"/>
    </location>
</feature>
<comment type="subcellular location">
    <subcellularLocation>
        <location evidence="2">Cell membrane</location>
        <topology evidence="2">Lipid-anchor</topology>
    </subcellularLocation>
</comment>
<dbReference type="SUPFAM" id="SSF56954">
    <property type="entry name" value="Outer membrane efflux proteins (OEP)"/>
    <property type="match status" value="1"/>
</dbReference>
<keyword evidence="3" id="KW-0175">Coiled coil</keyword>
<evidence type="ECO:0000256" key="3">
    <source>
        <dbReference type="SAM" id="Coils"/>
    </source>
</evidence>
<reference evidence="4 5" key="1">
    <citation type="submission" date="2018-06" db="EMBL/GenBank/DDBJ databases">
        <title>Pedobacter endophyticus sp. nov., an endophytic bacterium isolated from a leaf of Triticum aestivum.</title>
        <authorList>
            <person name="Zhang L."/>
        </authorList>
    </citation>
    <scope>NUCLEOTIDE SEQUENCE [LARGE SCALE GENOMIC DNA]</scope>
    <source>
        <strain evidence="4 5">CM134L-2</strain>
    </source>
</reference>
<dbReference type="PANTHER" id="PTHR30203:SF33">
    <property type="entry name" value="BLR4455 PROTEIN"/>
    <property type="match status" value="1"/>
</dbReference>
<dbReference type="Proteomes" id="UP000284120">
    <property type="component" value="Unassembled WGS sequence"/>
</dbReference>
<organism evidence="4 5">
    <name type="scientific">Pedobacter chitinilyticus</name>
    <dbReference type="NCBI Taxonomy" id="2233776"/>
    <lineage>
        <taxon>Bacteria</taxon>
        <taxon>Pseudomonadati</taxon>
        <taxon>Bacteroidota</taxon>
        <taxon>Sphingobacteriia</taxon>
        <taxon>Sphingobacteriales</taxon>
        <taxon>Sphingobacteriaceae</taxon>
        <taxon>Pedobacter</taxon>
    </lineage>
</organism>
<name>A0A443YP75_9SPHI</name>
<dbReference type="PROSITE" id="PS51257">
    <property type="entry name" value="PROKAR_LIPOPROTEIN"/>
    <property type="match status" value="1"/>
</dbReference>
<comment type="similarity">
    <text evidence="1 2">Belongs to the outer membrane factor (OMF) (TC 1.B.17) family.</text>
</comment>
<dbReference type="Gene3D" id="1.20.1600.10">
    <property type="entry name" value="Outer membrane efflux proteins (OEP)"/>
    <property type="match status" value="1"/>
</dbReference>
<evidence type="ECO:0000256" key="2">
    <source>
        <dbReference type="RuleBase" id="RU362097"/>
    </source>
</evidence>
<evidence type="ECO:0000313" key="4">
    <source>
        <dbReference type="EMBL" id="RWU05601.1"/>
    </source>
</evidence>
<evidence type="ECO:0000313" key="5">
    <source>
        <dbReference type="Proteomes" id="UP000284120"/>
    </source>
</evidence>
<dbReference type="GO" id="GO:0015562">
    <property type="term" value="F:efflux transmembrane transporter activity"/>
    <property type="evidence" value="ECO:0007669"/>
    <property type="project" value="InterPro"/>
</dbReference>
<proteinExistence type="inferred from homology"/>
<dbReference type="PANTHER" id="PTHR30203">
    <property type="entry name" value="OUTER MEMBRANE CATION EFFLUX PROTEIN"/>
    <property type="match status" value="1"/>
</dbReference>
<accession>A0A443YP75</accession>
<dbReference type="NCBIfam" id="TIGR01845">
    <property type="entry name" value="outer_NodT"/>
    <property type="match status" value="1"/>
</dbReference>
<keyword evidence="5" id="KW-1185">Reference proteome</keyword>
<dbReference type="GO" id="GO:0005886">
    <property type="term" value="C:plasma membrane"/>
    <property type="evidence" value="ECO:0007669"/>
    <property type="project" value="UniProtKB-SubCell"/>
</dbReference>
<keyword evidence="2" id="KW-1134">Transmembrane beta strand</keyword>
<keyword evidence="2" id="KW-0449">Lipoprotein</keyword>
<dbReference type="RefSeq" id="WP_113648363.1">
    <property type="nucleotide sequence ID" value="NZ_QMHN01000005.1"/>
</dbReference>
<sequence>MRTFIYSFLITLILGSYGCSIPRNVINPVQDTPSKYRGIAQADTTSIGNILVKDFFATKTIQQLIDSAIARNIDLQIAIKNIDAANLLLKRARMGNLPQLNLQVTANSNRPSDNSLNGLSTSQFLKTTHVEDYNANLALSWEADIWGKISKQKEASYATYLQSEEAKKAVQTRIVATVATSFYRLLLLDEQLNIAKRNLALSDSTLKMVSKQFEVGQVTSLAVQQTEAQLLRASQLIPQITQEISIQENALSELTGRFPTAIERSETLAQLEIPAQLAVGIPSIMLGIRPDVKSVELGLKIANAKVGVANASLYPSLTISASAGLNSFKASNWFNVPASLFGIVGGGITQPIFNRRELKTQFELAKVEREKSVLLFRQVVIQAVVEVSNEQSKLENLKKEFSIARNRVRTLKSAVQNADLLFKSGMANYLEVITAQSNLLQGELDLASLKTAQLNASVELYRALGGGWQ</sequence>
<dbReference type="Pfam" id="PF02321">
    <property type="entry name" value="OEP"/>
    <property type="match status" value="2"/>
</dbReference>
<dbReference type="OrthoDB" id="9770517at2"/>
<dbReference type="InterPro" id="IPR010131">
    <property type="entry name" value="MdtP/NodT-like"/>
</dbReference>
<keyword evidence="2" id="KW-0564">Palmitate</keyword>
<dbReference type="AlphaFoldDB" id="A0A443YP75"/>
<comment type="caution">
    <text evidence="4">The sequence shown here is derived from an EMBL/GenBank/DDBJ whole genome shotgun (WGS) entry which is preliminary data.</text>
</comment>